<dbReference type="RefSeq" id="WP_337310804.1">
    <property type="nucleotide sequence ID" value="NZ_JAEKNS010000073.1"/>
</dbReference>
<dbReference type="Gene3D" id="1.20.1420.30">
    <property type="entry name" value="NCX, central ion-binding region"/>
    <property type="match status" value="1"/>
</dbReference>
<feature type="domain" description="Sodium/calcium exchanger membrane region" evidence="6">
    <location>
        <begin position="197"/>
        <end position="342"/>
    </location>
</feature>
<sequence length="346" mass="35495">MSFSSLPFLIVVFLAAATAIWFAGIQLSRCTGEVDARFGLGSALGGLIILAVATNLPEIAIVSTAAVNHNFDIATGNLLGGISIQTVVLVALDGFGVRQRPLTNATNSLVQVLEGTLVISLLAVAIMATLIPSSVVHFGIDPSALLIVMLWLGGLYLVRRSGGSLPWRRQDQAAGAAPSEPAKGGAGAQRSIAITFAILGAAALVTLLAGVVLEESGSRIADRLGINGVIFGGTFLAAATALPELSTGLASVRAKNFELAVSDIFGGNAFLPVLFFPATLLAGQSVLGKAKNSDVLLAALGILLTTVYIGGLVFRPKRQYGRLGPDSIAVVVLYALGVVALILVSR</sequence>
<feature type="transmembrane region" description="Helical" evidence="5">
    <location>
        <begin position="137"/>
        <end position="158"/>
    </location>
</feature>
<dbReference type="GO" id="GO:0055085">
    <property type="term" value="P:transmembrane transport"/>
    <property type="evidence" value="ECO:0007669"/>
    <property type="project" value="InterPro"/>
</dbReference>
<evidence type="ECO:0000256" key="5">
    <source>
        <dbReference type="SAM" id="Phobius"/>
    </source>
</evidence>
<feature type="transmembrane region" description="Helical" evidence="5">
    <location>
        <begin position="295"/>
        <end position="314"/>
    </location>
</feature>
<keyword evidence="2 5" id="KW-0812">Transmembrane</keyword>
<evidence type="ECO:0000259" key="6">
    <source>
        <dbReference type="Pfam" id="PF01699"/>
    </source>
</evidence>
<reference evidence="8" key="2">
    <citation type="submission" date="2018-05" db="EMBL/GenBank/DDBJ databases">
        <authorList>
            <person name="Ferrari B."/>
        </authorList>
    </citation>
    <scope>NUCLEOTIDE SEQUENCE</scope>
    <source>
        <strain evidence="8">RRmetagenome_bin12</strain>
    </source>
</reference>
<accession>A0A934JWH9</accession>
<dbReference type="EMBL" id="QHBU01000257">
    <property type="protein sequence ID" value="PZR78433.1"/>
    <property type="molecule type" value="Genomic_DNA"/>
</dbReference>
<dbReference type="GO" id="GO:0016020">
    <property type="term" value="C:membrane"/>
    <property type="evidence" value="ECO:0007669"/>
    <property type="project" value="UniProtKB-SubCell"/>
</dbReference>
<feature type="domain" description="Sodium/calcium exchanger membrane region" evidence="6">
    <location>
        <begin position="9"/>
        <end position="135"/>
    </location>
</feature>
<evidence type="ECO:0000313" key="7">
    <source>
        <dbReference type="EMBL" id="MBJ7594524.1"/>
    </source>
</evidence>
<feature type="transmembrane region" description="Helical" evidence="5">
    <location>
        <begin position="109"/>
        <end position="131"/>
    </location>
</feature>
<dbReference type="Proteomes" id="UP000606991">
    <property type="component" value="Unassembled WGS sequence"/>
</dbReference>
<protein>
    <submittedName>
        <fullName evidence="7">Sodium:calcium antiporter</fullName>
    </submittedName>
    <submittedName>
        <fullName evidence="8">Sodium:proton exchanger</fullName>
    </submittedName>
</protein>
<dbReference type="Pfam" id="PF01699">
    <property type="entry name" value="Na_Ca_ex"/>
    <property type="match status" value="2"/>
</dbReference>
<comment type="caution">
    <text evidence="8">The sequence shown here is derived from an EMBL/GenBank/DDBJ whole genome shotgun (WGS) entry which is preliminary data.</text>
</comment>
<dbReference type="InterPro" id="IPR044880">
    <property type="entry name" value="NCX_ion-bd_dom_sf"/>
</dbReference>
<feature type="transmembrane region" description="Helical" evidence="5">
    <location>
        <begin position="224"/>
        <end position="243"/>
    </location>
</feature>
<feature type="transmembrane region" description="Helical" evidence="5">
    <location>
        <begin position="6"/>
        <end position="24"/>
    </location>
</feature>
<reference evidence="8 9" key="1">
    <citation type="journal article" date="2017" name="Nature">
        <title>Atmospheric trace gases support primary production in Antarctic desert surface soil.</title>
        <authorList>
            <person name="Ji M."/>
            <person name="Greening C."/>
            <person name="Vanwonterghem I."/>
            <person name="Carere C.R."/>
            <person name="Bay S.K."/>
            <person name="Steen J.A."/>
            <person name="Montgomery K."/>
            <person name="Lines T."/>
            <person name="Beardall J."/>
            <person name="van Dorst J."/>
            <person name="Snape I."/>
            <person name="Stott M.B."/>
            <person name="Hugenholtz P."/>
            <person name="Ferrari B.C."/>
        </authorList>
    </citation>
    <scope>NUCLEOTIDE SEQUENCE [LARGE SCALE GENOMIC DNA]</scope>
    <source>
        <strain evidence="8">RRmetagenome_bin12</strain>
    </source>
</reference>
<feature type="transmembrane region" description="Helical" evidence="5">
    <location>
        <begin position="76"/>
        <end position="97"/>
    </location>
</feature>
<evidence type="ECO:0000313" key="8">
    <source>
        <dbReference type="EMBL" id="PZR78433.1"/>
    </source>
</evidence>
<keyword evidence="3 5" id="KW-1133">Transmembrane helix</keyword>
<accession>A0A2W5YZM4</accession>
<feature type="transmembrane region" description="Helical" evidence="5">
    <location>
        <begin position="192"/>
        <end position="212"/>
    </location>
</feature>
<keyword evidence="4 5" id="KW-0472">Membrane</keyword>
<organism evidence="8 9">
    <name type="scientific">Candidatus Aeolococcus gillhamiae</name>
    <dbReference type="NCBI Taxonomy" id="3127015"/>
    <lineage>
        <taxon>Bacteria</taxon>
        <taxon>Bacillati</taxon>
        <taxon>Candidatus Dormiibacterota</taxon>
        <taxon>Candidatus Dormibacteria</taxon>
        <taxon>Candidatus Aeolococcales</taxon>
        <taxon>Candidatus Aeolococcaceae</taxon>
        <taxon>Candidatus Aeolococcus</taxon>
    </lineage>
</organism>
<feature type="transmembrane region" description="Helical" evidence="5">
    <location>
        <begin position="264"/>
        <end position="283"/>
    </location>
</feature>
<dbReference type="Proteomes" id="UP000248724">
    <property type="component" value="Unassembled WGS sequence"/>
</dbReference>
<feature type="transmembrane region" description="Helical" evidence="5">
    <location>
        <begin position="36"/>
        <end position="56"/>
    </location>
</feature>
<feature type="transmembrane region" description="Helical" evidence="5">
    <location>
        <begin position="326"/>
        <end position="344"/>
    </location>
</feature>
<dbReference type="InterPro" id="IPR004837">
    <property type="entry name" value="NaCa_Exmemb"/>
</dbReference>
<gene>
    <name evidence="8" type="ORF">DLM65_13060</name>
    <name evidence="7" type="ORF">JF886_06610</name>
</gene>
<reference evidence="7 10" key="3">
    <citation type="submission" date="2020-10" db="EMBL/GenBank/DDBJ databases">
        <title>Ca. Dormibacterota MAGs.</title>
        <authorList>
            <person name="Montgomery K."/>
        </authorList>
    </citation>
    <scope>NUCLEOTIDE SEQUENCE [LARGE SCALE GENOMIC DNA]</scope>
    <source>
        <strain evidence="7">SC8812_S17_18</strain>
    </source>
</reference>
<dbReference type="AlphaFoldDB" id="A0A2W5YZM4"/>
<evidence type="ECO:0000313" key="10">
    <source>
        <dbReference type="Proteomes" id="UP000606991"/>
    </source>
</evidence>
<evidence type="ECO:0000256" key="1">
    <source>
        <dbReference type="ARBA" id="ARBA00004141"/>
    </source>
</evidence>
<comment type="subcellular location">
    <subcellularLocation>
        <location evidence="1">Membrane</location>
        <topology evidence="1">Multi-pass membrane protein</topology>
    </subcellularLocation>
</comment>
<evidence type="ECO:0000256" key="4">
    <source>
        <dbReference type="ARBA" id="ARBA00023136"/>
    </source>
</evidence>
<proteinExistence type="predicted"/>
<evidence type="ECO:0000313" key="9">
    <source>
        <dbReference type="Proteomes" id="UP000248724"/>
    </source>
</evidence>
<name>A0A2W5YZM4_9BACT</name>
<evidence type="ECO:0000256" key="2">
    <source>
        <dbReference type="ARBA" id="ARBA00022692"/>
    </source>
</evidence>
<evidence type="ECO:0000256" key="3">
    <source>
        <dbReference type="ARBA" id="ARBA00022989"/>
    </source>
</evidence>
<dbReference type="EMBL" id="JAEKNS010000073">
    <property type="protein sequence ID" value="MBJ7594524.1"/>
    <property type="molecule type" value="Genomic_DNA"/>
</dbReference>